<sequence>MVIEGGRCSAPEAREAARSLGSAAEDRIRRFIAASHPELAEPLADYVVTLMTGLSAMARDGHGAERLLATARLGAAAIARALSA</sequence>
<reference evidence="2" key="1">
    <citation type="journal article" date="2019" name="Int. J. Syst. Evol. Microbiol.">
        <title>The Global Catalogue of Microorganisms (GCM) 10K type strain sequencing project: providing services to taxonomists for standard genome sequencing and annotation.</title>
        <authorList>
            <consortium name="The Broad Institute Genomics Platform"/>
            <consortium name="The Broad Institute Genome Sequencing Center for Infectious Disease"/>
            <person name="Wu L."/>
            <person name="Ma J."/>
        </authorList>
    </citation>
    <scope>NUCLEOTIDE SEQUENCE [LARGE SCALE GENOMIC DNA]</scope>
    <source>
        <strain evidence="2">CGMCC 1.16855</strain>
    </source>
</reference>
<name>A0ABV7BX43_9PROT</name>
<dbReference type="EMBL" id="JBHRSB010000004">
    <property type="protein sequence ID" value="MFC3001284.1"/>
    <property type="molecule type" value="Genomic_DNA"/>
</dbReference>
<evidence type="ECO:0000313" key="1">
    <source>
        <dbReference type="EMBL" id="MFC3001284.1"/>
    </source>
</evidence>
<proteinExistence type="predicted"/>
<accession>A0ABV7BX43</accession>
<comment type="caution">
    <text evidence="1">The sequence shown here is derived from an EMBL/GenBank/DDBJ whole genome shotgun (WGS) entry which is preliminary data.</text>
</comment>
<dbReference type="RefSeq" id="WP_216837356.1">
    <property type="nucleotide sequence ID" value="NZ_JAFNJS010000004.1"/>
</dbReference>
<organism evidence="1 2">
    <name type="scientific">Falsiroseomonas tokyonensis</name>
    <dbReference type="NCBI Taxonomy" id="430521"/>
    <lineage>
        <taxon>Bacteria</taxon>
        <taxon>Pseudomonadati</taxon>
        <taxon>Pseudomonadota</taxon>
        <taxon>Alphaproteobacteria</taxon>
        <taxon>Acetobacterales</taxon>
        <taxon>Roseomonadaceae</taxon>
        <taxon>Falsiroseomonas</taxon>
    </lineage>
</organism>
<gene>
    <name evidence="1" type="ORF">ACFOD3_15365</name>
</gene>
<protein>
    <recommendedName>
        <fullName evidence="3">TetR family transcriptional regulator</fullName>
    </recommendedName>
</protein>
<evidence type="ECO:0000313" key="2">
    <source>
        <dbReference type="Proteomes" id="UP001595420"/>
    </source>
</evidence>
<dbReference type="Proteomes" id="UP001595420">
    <property type="component" value="Unassembled WGS sequence"/>
</dbReference>
<evidence type="ECO:0008006" key="3">
    <source>
        <dbReference type="Google" id="ProtNLM"/>
    </source>
</evidence>
<keyword evidence="2" id="KW-1185">Reference proteome</keyword>